<evidence type="ECO:0000256" key="2">
    <source>
        <dbReference type="ARBA" id="ARBA00022692"/>
    </source>
</evidence>
<feature type="transmembrane region" description="Helical" evidence="5">
    <location>
        <begin position="62"/>
        <end position="84"/>
    </location>
</feature>
<comment type="caution">
    <text evidence="6">The sequence shown here is derived from an EMBL/GenBank/DDBJ whole genome shotgun (WGS) entry which is preliminary data.</text>
</comment>
<feature type="transmembrane region" description="Helical" evidence="5">
    <location>
        <begin position="91"/>
        <end position="108"/>
    </location>
</feature>
<dbReference type="PANTHER" id="PTHR12714:SF9">
    <property type="entry name" value="PROTEIN-S-ISOPRENYLCYSTEINE O-METHYLTRANSFERASE"/>
    <property type="match status" value="1"/>
</dbReference>
<dbReference type="GO" id="GO:0016740">
    <property type="term" value="F:transferase activity"/>
    <property type="evidence" value="ECO:0007669"/>
    <property type="project" value="UniProtKB-ARBA"/>
</dbReference>
<keyword evidence="3 5" id="KW-1133">Transmembrane helix</keyword>
<evidence type="ECO:0000313" key="6">
    <source>
        <dbReference type="EMBL" id="MCD1294407.1"/>
    </source>
</evidence>
<organism evidence="6 7">
    <name type="scientific">Methanooceanicella nereidis</name>
    <dbReference type="NCBI Taxonomy" id="2052831"/>
    <lineage>
        <taxon>Archaea</taxon>
        <taxon>Methanobacteriati</taxon>
        <taxon>Methanobacteriota</taxon>
        <taxon>Stenosarchaea group</taxon>
        <taxon>Methanomicrobia</taxon>
        <taxon>Methanocellales</taxon>
        <taxon>Methanocellaceae</taxon>
        <taxon>Methanooceanicella</taxon>
    </lineage>
</organism>
<feature type="transmembrane region" description="Helical" evidence="5">
    <location>
        <begin position="12"/>
        <end position="31"/>
    </location>
</feature>
<accession>A0AAP2RDY5</accession>
<reference evidence="6 7" key="1">
    <citation type="submission" date="2017-11" db="EMBL/GenBank/DDBJ databases">
        <title>Isolation and Characterization of Family Methanocellaceae Species from Potential Methane Hydrate Area Offshore Southwestern Taiwan.</title>
        <authorList>
            <person name="Zhang W.-L."/>
            <person name="Chen W.-C."/>
            <person name="Lai M.-C."/>
            <person name="Chen S.-C."/>
        </authorList>
    </citation>
    <scope>NUCLEOTIDE SEQUENCE [LARGE SCALE GENOMIC DNA]</scope>
    <source>
        <strain evidence="6 7">CWC-04</strain>
    </source>
</reference>
<evidence type="ECO:0000256" key="1">
    <source>
        <dbReference type="ARBA" id="ARBA00004127"/>
    </source>
</evidence>
<sequence length="205" mass="24200">MSTVWDYYGLWWAVAIWVLLYGLFIFFIPFYKKSHIIPSSAYLAFIVAFAVEMYGLPFSMYMISWLFGFILPVGVFWGHTLVLYIGDLGMYAGILLTLIGIFMIVFGWKDVYMHYWSKKKGEGSLVKEGIYAYVRHPQYTGLLLISLGMLVQWATIPLLFMWPVLAILYYRLAKKEELSMEEEFGQDYTDYKNKTYMFLPYRLRK</sequence>
<evidence type="ECO:0000256" key="3">
    <source>
        <dbReference type="ARBA" id="ARBA00022989"/>
    </source>
</evidence>
<dbReference type="GO" id="GO:0012505">
    <property type="term" value="C:endomembrane system"/>
    <property type="evidence" value="ECO:0007669"/>
    <property type="project" value="UniProtKB-SubCell"/>
</dbReference>
<keyword evidence="2 5" id="KW-0812">Transmembrane</keyword>
<feature type="transmembrane region" description="Helical" evidence="5">
    <location>
        <begin position="142"/>
        <end position="170"/>
    </location>
</feature>
<evidence type="ECO:0000313" key="7">
    <source>
        <dbReference type="Proteomes" id="UP001320159"/>
    </source>
</evidence>
<evidence type="ECO:0000256" key="5">
    <source>
        <dbReference type="SAM" id="Phobius"/>
    </source>
</evidence>
<feature type="transmembrane region" description="Helical" evidence="5">
    <location>
        <begin position="36"/>
        <end position="56"/>
    </location>
</feature>
<dbReference type="Proteomes" id="UP001320159">
    <property type="component" value="Unassembled WGS sequence"/>
</dbReference>
<gene>
    <name evidence="6" type="ORF">CUJ83_05265</name>
</gene>
<dbReference type="InterPro" id="IPR007318">
    <property type="entry name" value="Phopholipid_MeTrfase"/>
</dbReference>
<proteinExistence type="predicted"/>
<dbReference type="Pfam" id="PF04191">
    <property type="entry name" value="PEMT"/>
    <property type="match status" value="1"/>
</dbReference>
<comment type="subcellular location">
    <subcellularLocation>
        <location evidence="1">Endomembrane system</location>
        <topology evidence="1">Multi-pass membrane protein</topology>
    </subcellularLocation>
</comment>
<dbReference type="PANTHER" id="PTHR12714">
    <property type="entry name" value="PROTEIN-S ISOPRENYLCYSTEINE O-METHYLTRANSFERASE"/>
    <property type="match status" value="1"/>
</dbReference>
<dbReference type="AlphaFoldDB" id="A0AAP2RDY5"/>
<evidence type="ECO:0000256" key="4">
    <source>
        <dbReference type="ARBA" id="ARBA00023136"/>
    </source>
</evidence>
<protein>
    <submittedName>
        <fullName evidence="6">Isoprenylcysteine carboxylmethyltransferase family protein</fullName>
    </submittedName>
</protein>
<keyword evidence="4 5" id="KW-0472">Membrane</keyword>
<name>A0AAP2RDY5_9EURY</name>
<dbReference type="EMBL" id="PGCK01000003">
    <property type="protein sequence ID" value="MCD1294407.1"/>
    <property type="molecule type" value="Genomic_DNA"/>
</dbReference>
<keyword evidence="7" id="KW-1185">Reference proteome</keyword>
<dbReference type="Gene3D" id="1.20.120.1630">
    <property type="match status" value="1"/>
</dbReference>